<keyword evidence="1" id="KW-0472">Membrane</keyword>
<name>A0A510DSF5_9CREN</name>
<organism evidence="2 3">
    <name type="scientific">Sulfuracidifex tepidarius</name>
    <dbReference type="NCBI Taxonomy" id="1294262"/>
    <lineage>
        <taxon>Archaea</taxon>
        <taxon>Thermoproteota</taxon>
        <taxon>Thermoprotei</taxon>
        <taxon>Sulfolobales</taxon>
        <taxon>Sulfolobaceae</taxon>
        <taxon>Sulfuracidifex</taxon>
    </lineage>
</organism>
<gene>
    <name evidence="2" type="ORF">IC006_0396</name>
</gene>
<keyword evidence="1" id="KW-1133">Transmembrane helix</keyword>
<evidence type="ECO:0000313" key="3">
    <source>
        <dbReference type="Proteomes" id="UP000322983"/>
    </source>
</evidence>
<dbReference type="GeneID" id="41716855"/>
<proteinExistence type="predicted"/>
<feature type="transmembrane region" description="Helical" evidence="1">
    <location>
        <begin position="66"/>
        <end position="85"/>
    </location>
</feature>
<dbReference type="AlphaFoldDB" id="A0A510DSF5"/>
<evidence type="ECO:0000313" key="2">
    <source>
        <dbReference type="EMBL" id="BBG23112.1"/>
    </source>
</evidence>
<dbReference type="EMBL" id="AP018929">
    <property type="protein sequence ID" value="BBG23112.1"/>
    <property type="molecule type" value="Genomic_DNA"/>
</dbReference>
<keyword evidence="1" id="KW-0812">Transmembrane</keyword>
<protein>
    <submittedName>
        <fullName evidence="2">Uncharacterized protein</fullName>
    </submittedName>
</protein>
<dbReference type="KEGG" id="step:IC006_0396"/>
<accession>A0A510DSF5</accession>
<evidence type="ECO:0000256" key="1">
    <source>
        <dbReference type="SAM" id="Phobius"/>
    </source>
</evidence>
<reference evidence="2 3" key="1">
    <citation type="journal article" date="2020" name="Int. J. Syst. Evol. Microbiol.">
        <title>Sulfuracidifex tepidarius gen. nov., sp. nov. and transfer of Sulfolobus metallicus Huber and Stetter 1992 to the genus Sulfuracidifex as Sulfuracidifex metallicus comb. nov.</title>
        <authorList>
            <person name="Itoh T."/>
            <person name="Miura T."/>
            <person name="Sakai H.D."/>
            <person name="Kato S."/>
            <person name="Ohkuma M."/>
            <person name="Takashina T."/>
        </authorList>
    </citation>
    <scope>NUCLEOTIDE SEQUENCE [LARGE SCALE GENOMIC DNA]</scope>
    <source>
        <strain evidence="2 3">IC-006</strain>
    </source>
</reference>
<keyword evidence="3" id="KW-1185">Reference proteome</keyword>
<sequence>MQYSTTGGVGAVIYYVYLNGREIYTGSSPPTTMTLEQGENNVTVVAVDSLGVRSVAEFTSYSSLQYLPFLIVLILVIAIVVAVILRRGR</sequence>
<dbReference type="RefSeq" id="WP_054846488.1">
    <property type="nucleotide sequence ID" value="NZ_AP018929.1"/>
</dbReference>
<dbReference type="Proteomes" id="UP000322983">
    <property type="component" value="Chromosome"/>
</dbReference>